<reference evidence="2" key="1">
    <citation type="journal article" date="2019" name="Int. J. Syst. Evol. Microbiol.">
        <title>The Global Catalogue of Microorganisms (GCM) 10K type strain sequencing project: providing services to taxonomists for standard genome sequencing and annotation.</title>
        <authorList>
            <consortium name="The Broad Institute Genomics Platform"/>
            <consortium name="The Broad Institute Genome Sequencing Center for Infectious Disease"/>
            <person name="Wu L."/>
            <person name="Ma J."/>
        </authorList>
    </citation>
    <scope>NUCLEOTIDE SEQUENCE [LARGE SCALE GENOMIC DNA]</scope>
    <source>
        <strain evidence="2">CGMCC 1.16306</strain>
    </source>
</reference>
<evidence type="ECO:0000313" key="1">
    <source>
        <dbReference type="EMBL" id="MFC4618243.1"/>
    </source>
</evidence>
<evidence type="ECO:0000313" key="2">
    <source>
        <dbReference type="Proteomes" id="UP001596022"/>
    </source>
</evidence>
<dbReference type="Proteomes" id="UP001596022">
    <property type="component" value="Unassembled WGS sequence"/>
</dbReference>
<accession>A0ABV9GMT2</accession>
<organism evidence="1 2">
    <name type="scientific">Camelliibacillus cellulosilyticus</name>
    <dbReference type="NCBI Taxonomy" id="2174486"/>
    <lineage>
        <taxon>Bacteria</taxon>
        <taxon>Bacillati</taxon>
        <taxon>Bacillota</taxon>
        <taxon>Bacilli</taxon>
        <taxon>Bacillales</taxon>
        <taxon>Sporolactobacillaceae</taxon>
        <taxon>Camelliibacillus</taxon>
    </lineage>
</organism>
<gene>
    <name evidence="1" type="ORF">ACFO4N_05810</name>
</gene>
<dbReference type="RefSeq" id="WP_376845242.1">
    <property type="nucleotide sequence ID" value="NZ_JBHSFW010000001.1"/>
</dbReference>
<protein>
    <submittedName>
        <fullName evidence="1">Cytosolic protein</fullName>
    </submittedName>
</protein>
<comment type="caution">
    <text evidence="1">The sequence shown here is derived from an EMBL/GenBank/DDBJ whole genome shotgun (WGS) entry which is preliminary data.</text>
</comment>
<keyword evidence="2" id="KW-1185">Reference proteome</keyword>
<dbReference type="EMBL" id="JBHSFW010000001">
    <property type="protein sequence ID" value="MFC4618243.1"/>
    <property type="molecule type" value="Genomic_DNA"/>
</dbReference>
<proteinExistence type="predicted"/>
<sequence>MGFFNKLSRLFDSHVETSERHPEETLQTHYYKTSKDKMMQALEELIAARQDFSLLDISKERGEMSVNVTGRKKGFLVITIVSVRPFRTSVDFSFTIERGLNLGYGQKLVRDLYERLNQKMPFVGYGMAD</sequence>
<name>A0ABV9GMT2_9BACL</name>